<evidence type="ECO:0000313" key="5">
    <source>
        <dbReference type="Proteomes" id="UP001251085"/>
    </source>
</evidence>
<evidence type="ECO:0000259" key="3">
    <source>
        <dbReference type="Pfam" id="PF18912"/>
    </source>
</evidence>
<feature type="domain" description="Double zinc ribbon" evidence="3">
    <location>
        <begin position="15"/>
        <end position="79"/>
    </location>
</feature>
<dbReference type="SUPFAM" id="SSF53271">
    <property type="entry name" value="PRTase-like"/>
    <property type="match status" value="1"/>
</dbReference>
<comment type="similarity">
    <text evidence="1">Belongs to the ComF/GntX family.</text>
</comment>
<comment type="caution">
    <text evidence="4">The sequence shown here is derived from an EMBL/GenBank/DDBJ whole genome shotgun (WGS) entry which is preliminary data.</text>
</comment>
<feature type="domain" description="Phosphoribosyltransferase" evidence="2">
    <location>
        <begin position="194"/>
        <end position="248"/>
    </location>
</feature>
<proteinExistence type="inferred from homology"/>
<dbReference type="PANTHER" id="PTHR47505:SF1">
    <property type="entry name" value="DNA UTILIZATION PROTEIN YHGH"/>
    <property type="match status" value="1"/>
</dbReference>
<name>A0ABU3E8Z7_9RHOB</name>
<dbReference type="InterPro" id="IPR051910">
    <property type="entry name" value="ComF/GntX_DNA_util-trans"/>
</dbReference>
<dbReference type="EMBL" id="JAVRQI010000001">
    <property type="protein sequence ID" value="MDT1060690.1"/>
    <property type="molecule type" value="Genomic_DNA"/>
</dbReference>
<dbReference type="Pfam" id="PF18912">
    <property type="entry name" value="DZR_2"/>
    <property type="match status" value="1"/>
</dbReference>
<protein>
    <submittedName>
        <fullName evidence="4">ComF family protein</fullName>
    </submittedName>
</protein>
<accession>A0ABU3E8Z7</accession>
<dbReference type="CDD" id="cd06223">
    <property type="entry name" value="PRTases_typeI"/>
    <property type="match status" value="1"/>
</dbReference>
<dbReference type="InterPro" id="IPR044005">
    <property type="entry name" value="DZR_2"/>
</dbReference>
<dbReference type="Proteomes" id="UP001251085">
    <property type="component" value="Unassembled WGS sequence"/>
</dbReference>
<dbReference type="InterPro" id="IPR000836">
    <property type="entry name" value="PRTase_dom"/>
</dbReference>
<dbReference type="Pfam" id="PF00156">
    <property type="entry name" value="Pribosyltran"/>
    <property type="match status" value="1"/>
</dbReference>
<dbReference type="InterPro" id="IPR029057">
    <property type="entry name" value="PRTase-like"/>
</dbReference>
<dbReference type="Gene3D" id="3.40.50.2020">
    <property type="match status" value="1"/>
</dbReference>
<sequence>MGAHNRGLRGLMKGALRLVYPPQCLCCAKPVSDEGGLCPDCWAEAQYISGTCCTRCGAPLPGAGLEEDEDSLIVCDDCLHLPRPWLRGRAALVYRGTGRKLALMLKHGDRPDLAPALGDWVARAADPLIRPDMVIVPVPVHLRRLARRKYNQAALLSERVARVHHLTHLPHALLRRRDTPMQDHGTVGDRFANVAQSMQVASRAAPMIEGRTVLLVDDVMASGATLAEAAGVLRDAGSGPVSVVVLARAVKDT</sequence>
<keyword evidence="5" id="KW-1185">Reference proteome</keyword>
<evidence type="ECO:0000313" key="4">
    <source>
        <dbReference type="EMBL" id="MDT1060690.1"/>
    </source>
</evidence>
<evidence type="ECO:0000259" key="2">
    <source>
        <dbReference type="Pfam" id="PF00156"/>
    </source>
</evidence>
<evidence type="ECO:0000256" key="1">
    <source>
        <dbReference type="ARBA" id="ARBA00008007"/>
    </source>
</evidence>
<organism evidence="4 5">
    <name type="scientific">Paracoccus broussonetiae</name>
    <dbReference type="NCBI Taxonomy" id="3075834"/>
    <lineage>
        <taxon>Bacteria</taxon>
        <taxon>Pseudomonadati</taxon>
        <taxon>Pseudomonadota</taxon>
        <taxon>Alphaproteobacteria</taxon>
        <taxon>Rhodobacterales</taxon>
        <taxon>Paracoccaceae</taxon>
        <taxon>Paracoccus</taxon>
    </lineage>
</organism>
<reference evidence="5" key="1">
    <citation type="submission" date="2023-07" db="EMBL/GenBank/DDBJ databases">
        <title>Characterization of two Paracoccaceae strains isolated from Phycosphere and proposal of Xinfangfangia lacusdiani sp. nov.</title>
        <authorList>
            <person name="Deng Y."/>
            <person name="Zhang Y.Q."/>
        </authorList>
    </citation>
    <scope>NUCLEOTIDE SEQUENCE [LARGE SCALE GENOMIC DNA]</scope>
    <source>
        <strain evidence="5">CPCC 101403</strain>
    </source>
</reference>
<gene>
    <name evidence="4" type="ORF">RM190_02405</name>
</gene>
<dbReference type="PANTHER" id="PTHR47505">
    <property type="entry name" value="DNA UTILIZATION PROTEIN YHGH"/>
    <property type="match status" value="1"/>
</dbReference>